<dbReference type="Pfam" id="PF02424">
    <property type="entry name" value="ApbE"/>
    <property type="match status" value="1"/>
</dbReference>
<evidence type="ECO:0000256" key="8">
    <source>
        <dbReference type="ARBA" id="ARBA00031306"/>
    </source>
</evidence>
<keyword evidence="12" id="KW-0732">Signal</keyword>
<evidence type="ECO:0000256" key="1">
    <source>
        <dbReference type="ARBA" id="ARBA00011955"/>
    </source>
</evidence>
<evidence type="ECO:0000256" key="11">
    <source>
        <dbReference type="PIRSR" id="PIRSR006268-2"/>
    </source>
</evidence>
<dbReference type="PANTHER" id="PTHR30040:SF2">
    <property type="entry name" value="FAD:PROTEIN FMN TRANSFERASE"/>
    <property type="match status" value="1"/>
</dbReference>
<evidence type="ECO:0000256" key="6">
    <source>
        <dbReference type="ARBA" id="ARBA00022827"/>
    </source>
</evidence>
<feature type="signal peptide" evidence="12">
    <location>
        <begin position="1"/>
        <end position="24"/>
    </location>
</feature>
<name>A0A5D0RHS0_9RHOB</name>
<comment type="similarity">
    <text evidence="10">Belongs to the ApbE family.</text>
</comment>
<protein>
    <recommendedName>
        <fullName evidence="2 10">FAD:protein FMN transferase</fullName>
        <ecNumber evidence="1 10">2.7.1.180</ecNumber>
    </recommendedName>
    <alternativeName>
        <fullName evidence="8 10">Flavin transferase</fullName>
    </alternativeName>
</protein>
<feature type="chain" id="PRO_5039898249" description="FAD:protein FMN transferase" evidence="12">
    <location>
        <begin position="25"/>
        <end position="302"/>
    </location>
</feature>
<keyword evidence="3 10" id="KW-0285">Flavoprotein</keyword>
<dbReference type="EMBL" id="VSIY01000009">
    <property type="protein sequence ID" value="TYB81170.1"/>
    <property type="molecule type" value="Genomic_DNA"/>
</dbReference>
<feature type="binding site" evidence="11">
    <location>
        <position position="272"/>
    </location>
    <ligand>
        <name>Mg(2+)</name>
        <dbReference type="ChEBI" id="CHEBI:18420"/>
    </ligand>
</feature>
<dbReference type="InterPro" id="IPR003374">
    <property type="entry name" value="ApbE-like_sf"/>
</dbReference>
<evidence type="ECO:0000256" key="9">
    <source>
        <dbReference type="ARBA" id="ARBA00048540"/>
    </source>
</evidence>
<keyword evidence="14" id="KW-1185">Reference proteome</keyword>
<dbReference type="Gene3D" id="3.10.520.10">
    <property type="entry name" value="ApbE-like domains"/>
    <property type="match status" value="1"/>
</dbReference>
<feature type="binding site" evidence="11">
    <location>
        <position position="268"/>
    </location>
    <ligand>
        <name>Mg(2+)</name>
        <dbReference type="ChEBI" id="CHEBI:18420"/>
    </ligand>
</feature>
<comment type="caution">
    <text evidence="13">The sequence shown here is derived from an EMBL/GenBank/DDBJ whole genome shotgun (WGS) entry which is preliminary data.</text>
</comment>
<gene>
    <name evidence="13" type="ORF">FVF75_11625</name>
</gene>
<keyword evidence="6 10" id="KW-0274">FAD</keyword>
<evidence type="ECO:0000256" key="3">
    <source>
        <dbReference type="ARBA" id="ARBA00022630"/>
    </source>
</evidence>
<dbReference type="GO" id="GO:0016740">
    <property type="term" value="F:transferase activity"/>
    <property type="evidence" value="ECO:0007669"/>
    <property type="project" value="UniProtKB-UniRule"/>
</dbReference>
<dbReference type="EC" id="2.7.1.180" evidence="1 10"/>
<dbReference type="PANTHER" id="PTHR30040">
    <property type="entry name" value="THIAMINE BIOSYNTHESIS LIPOPROTEIN APBE"/>
    <property type="match status" value="1"/>
</dbReference>
<dbReference type="InterPro" id="IPR024932">
    <property type="entry name" value="ApbE"/>
</dbReference>
<comment type="catalytic activity">
    <reaction evidence="9 10">
        <text>L-threonyl-[protein] + FAD = FMN-L-threonyl-[protein] + AMP + H(+)</text>
        <dbReference type="Rhea" id="RHEA:36847"/>
        <dbReference type="Rhea" id="RHEA-COMP:11060"/>
        <dbReference type="Rhea" id="RHEA-COMP:11061"/>
        <dbReference type="ChEBI" id="CHEBI:15378"/>
        <dbReference type="ChEBI" id="CHEBI:30013"/>
        <dbReference type="ChEBI" id="CHEBI:57692"/>
        <dbReference type="ChEBI" id="CHEBI:74257"/>
        <dbReference type="ChEBI" id="CHEBI:456215"/>
        <dbReference type="EC" id="2.7.1.180"/>
    </reaction>
</comment>
<evidence type="ECO:0000256" key="10">
    <source>
        <dbReference type="PIRNR" id="PIRNR006268"/>
    </source>
</evidence>
<dbReference type="PIRSF" id="PIRSF006268">
    <property type="entry name" value="ApbE"/>
    <property type="match status" value="1"/>
</dbReference>
<organism evidence="13 14">
    <name type="scientific">Maritimibacter fusiformis</name>
    <dbReference type="NCBI Taxonomy" id="2603819"/>
    <lineage>
        <taxon>Bacteria</taxon>
        <taxon>Pseudomonadati</taxon>
        <taxon>Pseudomonadota</taxon>
        <taxon>Alphaproteobacteria</taxon>
        <taxon>Rhodobacterales</taxon>
        <taxon>Roseobacteraceae</taxon>
        <taxon>Maritimibacter</taxon>
    </lineage>
</organism>
<feature type="binding site" evidence="11">
    <location>
        <position position="163"/>
    </location>
    <ligand>
        <name>Mg(2+)</name>
        <dbReference type="ChEBI" id="CHEBI:18420"/>
    </ligand>
</feature>
<evidence type="ECO:0000256" key="2">
    <source>
        <dbReference type="ARBA" id="ARBA00016337"/>
    </source>
</evidence>
<sequence length="302" mass="31281">MTRRRFLAVTSAACLMSQVSAAQAYRWRGVALGAQATILLDHPDAEALTARAVAEIDRLENVFSLYRTQSALMRLNAEGRLDAPDFELLECLSLAGRVHAATGGAFDPTVQPLWAAHAEARAEGRAPDPAALALAAAKVGWDKLSFDTDQIRLAPGQALTLNGIAQGYIADKVADLFRAEGVKDVLVDTGEIVAMGDANGQTGWPVSIRGTDTALALSGRALATSAVMGTVLDAEGTVGHILDPRSGETAQGVWAQVSVSADRAAVADALSTGLVVMSSAEAARAAAAALPGARIESLLTRA</sequence>
<evidence type="ECO:0000256" key="12">
    <source>
        <dbReference type="SAM" id="SignalP"/>
    </source>
</evidence>
<accession>A0A5D0RHS0</accession>
<keyword evidence="5 10" id="KW-0479">Metal-binding</keyword>
<keyword evidence="7 10" id="KW-0460">Magnesium</keyword>
<evidence type="ECO:0000256" key="7">
    <source>
        <dbReference type="ARBA" id="ARBA00022842"/>
    </source>
</evidence>
<proteinExistence type="inferred from homology"/>
<comment type="cofactor">
    <cofactor evidence="11">
        <name>Mg(2+)</name>
        <dbReference type="ChEBI" id="CHEBI:18420"/>
    </cofactor>
    <cofactor evidence="11">
        <name>Mn(2+)</name>
        <dbReference type="ChEBI" id="CHEBI:29035"/>
    </cofactor>
    <text evidence="11">Magnesium. Can also use manganese.</text>
</comment>
<dbReference type="Proteomes" id="UP000322080">
    <property type="component" value="Unassembled WGS sequence"/>
</dbReference>
<evidence type="ECO:0000256" key="4">
    <source>
        <dbReference type="ARBA" id="ARBA00022679"/>
    </source>
</evidence>
<dbReference type="GO" id="GO:0046872">
    <property type="term" value="F:metal ion binding"/>
    <property type="evidence" value="ECO:0007669"/>
    <property type="project" value="UniProtKB-UniRule"/>
</dbReference>
<dbReference type="SUPFAM" id="SSF143631">
    <property type="entry name" value="ApbE-like"/>
    <property type="match status" value="1"/>
</dbReference>
<evidence type="ECO:0000313" key="14">
    <source>
        <dbReference type="Proteomes" id="UP000322080"/>
    </source>
</evidence>
<keyword evidence="4 10" id="KW-0808">Transferase</keyword>
<reference evidence="13 14" key="1">
    <citation type="submission" date="2019-08" db="EMBL/GenBank/DDBJ databases">
        <title>Identification of a novel species of the genus Boseongicola.</title>
        <authorList>
            <person name="Zhang X.-Q."/>
        </authorList>
    </citation>
    <scope>NUCLEOTIDE SEQUENCE [LARGE SCALE GENOMIC DNA]</scope>
    <source>
        <strain evidence="13 14">HY14</strain>
    </source>
</reference>
<dbReference type="AlphaFoldDB" id="A0A5D0RHS0"/>
<evidence type="ECO:0000256" key="5">
    <source>
        <dbReference type="ARBA" id="ARBA00022723"/>
    </source>
</evidence>
<evidence type="ECO:0000313" key="13">
    <source>
        <dbReference type="EMBL" id="TYB81170.1"/>
    </source>
</evidence>